<comment type="caution">
    <text evidence="2">The sequence shown here is derived from an EMBL/GenBank/DDBJ whole genome shotgun (WGS) entry which is preliminary data.</text>
</comment>
<name>A0A7K0EIC0_9BACT</name>
<organism evidence="2 3">
    <name type="scientific">Larkinella terrae</name>
    <dbReference type="NCBI Taxonomy" id="2025311"/>
    <lineage>
        <taxon>Bacteria</taxon>
        <taxon>Pseudomonadati</taxon>
        <taxon>Bacteroidota</taxon>
        <taxon>Cytophagia</taxon>
        <taxon>Cytophagales</taxon>
        <taxon>Spirosomataceae</taxon>
        <taxon>Larkinella</taxon>
    </lineage>
</organism>
<reference evidence="2 3" key="1">
    <citation type="journal article" date="2018" name="Antonie Van Leeuwenhoek">
        <title>Larkinella terrae sp. nov., isolated from soil on Jeju Island, South Korea.</title>
        <authorList>
            <person name="Ten L.N."/>
            <person name="Jeon J."/>
            <person name="Park S.J."/>
            <person name="Park S."/>
            <person name="Lee S.Y."/>
            <person name="Kim M.K."/>
            <person name="Jung H.Y."/>
        </authorList>
    </citation>
    <scope>NUCLEOTIDE SEQUENCE [LARGE SCALE GENOMIC DNA]</scope>
    <source>
        <strain evidence="2 3">KCTC 52001</strain>
    </source>
</reference>
<accession>A0A7K0EIC0</accession>
<keyword evidence="3" id="KW-1185">Reference proteome</keyword>
<protein>
    <submittedName>
        <fullName evidence="2">Uncharacterized protein</fullName>
    </submittedName>
</protein>
<gene>
    <name evidence="2" type="ORF">GJJ30_09815</name>
</gene>
<dbReference type="EMBL" id="WJXZ01000005">
    <property type="protein sequence ID" value="MRS61583.1"/>
    <property type="molecule type" value="Genomic_DNA"/>
</dbReference>
<dbReference type="OrthoDB" id="10006463at2"/>
<sequence length="67" mass="7240">MKKVIKLLRLVGLGLLLGLALMGIGIGGAGPVFSSQKDRYPDNGIRTELVQSKEEDEVDSELKEVKS</sequence>
<evidence type="ECO:0000313" key="2">
    <source>
        <dbReference type="EMBL" id="MRS61583.1"/>
    </source>
</evidence>
<feature type="region of interest" description="Disordered" evidence="1">
    <location>
        <begin position="47"/>
        <end position="67"/>
    </location>
</feature>
<dbReference type="AlphaFoldDB" id="A0A7K0EIC0"/>
<evidence type="ECO:0000256" key="1">
    <source>
        <dbReference type="SAM" id="MobiDB-lite"/>
    </source>
</evidence>
<evidence type="ECO:0000313" key="3">
    <source>
        <dbReference type="Proteomes" id="UP000441754"/>
    </source>
</evidence>
<proteinExistence type="predicted"/>
<dbReference type="Proteomes" id="UP000441754">
    <property type="component" value="Unassembled WGS sequence"/>
</dbReference>
<dbReference type="RefSeq" id="WP_154174972.1">
    <property type="nucleotide sequence ID" value="NZ_WJXZ01000005.1"/>
</dbReference>